<reference evidence="2" key="1">
    <citation type="submission" date="2015-08" db="EMBL/GenBank/DDBJ databases">
        <authorList>
            <person name="Varghese N."/>
        </authorList>
    </citation>
    <scope>NUCLEOTIDE SEQUENCE [LARGE SCALE GENOMIC DNA]</scope>
    <source>
        <strain evidence="2">DSM 18181</strain>
    </source>
</reference>
<dbReference type="Proteomes" id="UP000183649">
    <property type="component" value="Unassembled WGS sequence"/>
</dbReference>
<protein>
    <submittedName>
        <fullName evidence="1">Putative methyltransferase, LIC12133 family</fullName>
    </submittedName>
</protein>
<dbReference type="STRING" id="339866.GCA_001418255_00562"/>
<keyword evidence="2" id="KW-1185">Reference proteome</keyword>
<dbReference type="InterPro" id="IPR027612">
    <property type="entry name" value="Put_MTase_LIC12133"/>
</dbReference>
<organism evidence="1 2">
    <name type="scientific">Thiomonas bhubaneswarensis</name>
    <dbReference type="NCBI Taxonomy" id="339866"/>
    <lineage>
        <taxon>Bacteria</taxon>
        <taxon>Pseudomonadati</taxon>
        <taxon>Pseudomonadota</taxon>
        <taxon>Betaproteobacteria</taxon>
        <taxon>Burkholderiales</taxon>
        <taxon>Thiomonas</taxon>
    </lineage>
</organism>
<evidence type="ECO:0000313" key="2">
    <source>
        <dbReference type="Proteomes" id="UP000183649"/>
    </source>
</evidence>
<dbReference type="Gene3D" id="3.40.50.150">
    <property type="entry name" value="Vaccinia Virus protein VP39"/>
    <property type="match status" value="1"/>
</dbReference>
<dbReference type="RefSeq" id="WP_055449522.1">
    <property type="nucleotide sequence ID" value="NZ_CYHF01000002.1"/>
</dbReference>
<dbReference type="SUPFAM" id="SSF53335">
    <property type="entry name" value="S-adenosyl-L-methionine-dependent methyltransferases"/>
    <property type="match status" value="1"/>
</dbReference>
<accession>A0A0K6HU61</accession>
<keyword evidence="1" id="KW-0808">Transferase</keyword>
<evidence type="ECO:0000313" key="1">
    <source>
        <dbReference type="EMBL" id="CUA94308.1"/>
    </source>
</evidence>
<dbReference type="GO" id="GO:0032259">
    <property type="term" value="P:methylation"/>
    <property type="evidence" value="ECO:0007669"/>
    <property type="project" value="UniProtKB-KW"/>
</dbReference>
<proteinExistence type="predicted"/>
<name>A0A0K6HU61_9BURK</name>
<dbReference type="EMBL" id="CYHF01000002">
    <property type="protein sequence ID" value="CUA94308.1"/>
    <property type="molecule type" value="Genomic_DNA"/>
</dbReference>
<dbReference type="OrthoDB" id="8846308at2"/>
<dbReference type="AlphaFoldDB" id="A0A0K6HU61"/>
<dbReference type="GO" id="GO:0008168">
    <property type="term" value="F:methyltransferase activity"/>
    <property type="evidence" value="ECO:0007669"/>
    <property type="project" value="UniProtKB-KW"/>
</dbReference>
<sequence length="275" mass="30382">MHLLEQAHAALDRLADLPPLGQLRRQRAEAAFAGNTDANLFRGIYPTFDAAQASAPSTRPLGYDNADAAGMYLERIKRIYPSDYPVIFWLQKLFAQGNKTVFDLGGHIGIGYYGYQRYLDYPAGLRWTVSDVPAVMARGAEIARERDPSGRLGFNGDFAGANGVDVLLALGVLQYLPDTLAQRLAALANPPHHIILNLTPLHVLDNGAQDYFTLQSIGTAFCPYRIAAYGPFLAGFTSLGYQIVDRWQNPDKHCHIAFEPAHSLDGYHGFYLRRG</sequence>
<dbReference type="InterPro" id="IPR029063">
    <property type="entry name" value="SAM-dependent_MTases_sf"/>
</dbReference>
<keyword evidence="1" id="KW-0489">Methyltransferase</keyword>
<gene>
    <name evidence="1" type="ORF">Ga0061069_10238</name>
</gene>
<dbReference type="NCBIfam" id="TIGR04325">
    <property type="entry name" value="MTase_LIC12133"/>
    <property type="match status" value="1"/>
</dbReference>